<reference evidence="7" key="1">
    <citation type="submission" date="2017-07" db="EMBL/GenBank/DDBJ databases">
        <title>Underestimated genetic diversity within the Arthrospira genus (Oscillatoriales, Cyanobacteria).</title>
        <authorList>
            <person name="Waleron M."/>
            <person name="Misztak A."/>
            <person name="Furmaniak M."/>
            <person name="Rippka R."/>
            <person name="Bazhenova O."/>
            <person name="Waleron K."/>
            <person name="Wilmotte A."/>
        </authorList>
    </citation>
    <scope>NUCLEOTIDE SEQUENCE</scope>
    <source>
        <strain evidence="7">D0930</strain>
    </source>
</reference>
<feature type="compositionally biased region" description="Polar residues" evidence="6">
    <location>
        <begin position="216"/>
        <end position="230"/>
    </location>
</feature>
<reference evidence="8" key="2">
    <citation type="submission" date="2018-01" db="EMBL/GenBank/DDBJ databases">
        <title>Three Arthrospira lineages shaped by ancient recombinations, followed by separate evolutions in extremophilic and selective niches.</title>
        <authorList>
            <person name="Waleron K."/>
            <person name="Waleron M."/>
            <person name="Misztak A."/>
            <person name="Furmaniak M."/>
            <person name="Wilmotte A."/>
        </authorList>
    </citation>
    <scope>NUCLEOTIDE SEQUENCE</scope>
    <source>
        <strain evidence="8">D0930</strain>
    </source>
</reference>
<evidence type="ECO:0000256" key="6">
    <source>
        <dbReference type="SAM" id="MobiDB-lite"/>
    </source>
</evidence>
<proteinExistence type="inferred from homology"/>
<dbReference type="GO" id="GO:0031412">
    <property type="term" value="P:gas vesicle organization"/>
    <property type="evidence" value="ECO:0007669"/>
    <property type="project" value="InterPro"/>
</dbReference>
<dbReference type="GO" id="GO:0031411">
    <property type="term" value="C:gas vesicle"/>
    <property type="evidence" value="ECO:0007669"/>
    <property type="project" value="UniProtKB-SubCell"/>
</dbReference>
<feature type="region of interest" description="Disordered" evidence="6">
    <location>
        <begin position="207"/>
        <end position="284"/>
    </location>
</feature>
<comment type="similarity">
    <text evidence="3">Belongs to the gas vesicle GvpC family.</text>
</comment>
<feature type="compositionally biased region" description="Low complexity" evidence="6">
    <location>
        <begin position="240"/>
        <end position="263"/>
    </location>
</feature>
<keyword evidence="5" id="KW-0175">Coiled coil</keyword>
<dbReference type="InterPro" id="IPR002003">
    <property type="entry name" value="Gas-vesicle_GvpC"/>
</dbReference>
<evidence type="ECO:0000256" key="5">
    <source>
        <dbReference type="SAM" id="Coils"/>
    </source>
</evidence>
<evidence type="ECO:0000313" key="9">
    <source>
        <dbReference type="EMBL" id="QDA95240.1"/>
    </source>
</evidence>
<dbReference type="NCBIfam" id="TIGR02641">
    <property type="entry name" value="gvpC_cyan_rpt"/>
    <property type="match status" value="1"/>
</dbReference>
<evidence type="ECO:0000256" key="4">
    <source>
        <dbReference type="ARBA" id="ARBA00035699"/>
    </source>
</evidence>
<evidence type="ECO:0000256" key="2">
    <source>
        <dbReference type="ARBA" id="ARBA00035108"/>
    </source>
</evidence>
<dbReference type="EMBL" id="MH667944">
    <property type="protein sequence ID" value="QDA95240.1"/>
    <property type="molecule type" value="Genomic_DNA"/>
</dbReference>
<reference evidence="9" key="3">
    <citation type="submission" date="2018-07" db="EMBL/GenBank/DDBJ databases">
        <title>Insight into genetic diversity of Arthrospira genus based on MLSA data.</title>
        <authorList>
            <person name="Waleron M."/>
            <person name="Misztak A."/>
            <person name="Furmaniak M."/>
            <person name="Wilmotte A."/>
            <person name="Rippka R."/>
            <person name="Bazhenova O."/>
            <person name="Waleron K."/>
        </authorList>
    </citation>
    <scope>NUCLEOTIDE SEQUENCE</scope>
    <source>
        <strain evidence="9">D0930</strain>
    </source>
</reference>
<dbReference type="EMBL" id="MG777229">
    <property type="protein sequence ID" value="AYM26925.1"/>
    <property type="molecule type" value="Genomic_DNA"/>
</dbReference>
<organism evidence="8">
    <name type="scientific">Limnospira platensis D0930</name>
    <dbReference type="NCBI Taxonomy" id="2231204"/>
    <lineage>
        <taxon>Bacteria</taxon>
        <taxon>Bacillati</taxon>
        <taxon>Cyanobacteriota</taxon>
        <taxon>Cyanophyceae</taxon>
        <taxon>Oscillatoriophycideae</taxon>
        <taxon>Oscillatoriales</taxon>
        <taxon>Sirenicapillariaceae</taxon>
        <taxon>Limnospira</taxon>
    </lineage>
</organism>
<dbReference type="AlphaFoldDB" id="A0A3G2BB83"/>
<dbReference type="EMBL" id="MF509059">
    <property type="protein sequence ID" value="AWV56718.1"/>
    <property type="molecule type" value="Genomic_DNA"/>
</dbReference>
<sequence>MALQDDWQQSHLERRQVLAASQKQIWATIGLWQRERYSQAITQKQDRQAFVSQLKQENQAFLADAHNNHRQQAEQLAEDLKEFVRSLQKETATFLEESAQSRTEKAEELAQELRDFRAELRDTVAQWQQQWQQQDQERAAGRRKLALQVQGDLQEFNIIRTIMAEKLLQQTQEAKAERLAGIQSMFEDMGKFRMQLQEYRREREKSVWGGERVKSTPATPQKAKASQTLVPKTKPKAVKSAPSTTTAAQSTTPTAVVVAEPTKPAVPPNQPKPTTVVPHPPNPG</sequence>
<evidence type="ECO:0000313" key="7">
    <source>
        <dbReference type="EMBL" id="AWV56718.1"/>
    </source>
</evidence>
<keyword evidence="1" id="KW-0304">Gas vesicle</keyword>
<evidence type="ECO:0000313" key="8">
    <source>
        <dbReference type="EMBL" id="AYM26925.1"/>
    </source>
</evidence>
<name>A0A3G2BB83_LIMPL</name>
<feature type="coiled-coil region" evidence="5">
    <location>
        <begin position="66"/>
        <end position="137"/>
    </location>
</feature>
<evidence type="ECO:0000256" key="3">
    <source>
        <dbReference type="ARBA" id="ARBA00035635"/>
    </source>
</evidence>
<gene>
    <name evidence="8" type="primary">gvpC3</name>
    <name evidence="7" type="synonym">gvpC</name>
</gene>
<protein>
    <recommendedName>
        <fullName evidence="4">Gas vesicle protein C</fullName>
    </recommendedName>
</protein>
<comment type="subcellular location">
    <subcellularLocation>
        <location evidence="2">Gas vesicle</location>
    </subcellularLocation>
</comment>
<evidence type="ECO:0000256" key="1">
    <source>
        <dbReference type="ARBA" id="ARBA00022987"/>
    </source>
</evidence>
<accession>A0A3G2BB83</accession>